<dbReference type="EMBL" id="BMXT01000002">
    <property type="protein sequence ID" value="GGY30888.1"/>
    <property type="molecule type" value="Genomic_DNA"/>
</dbReference>
<sequence length="74" mass="8480">MNPLLRHILMAYRPLYQRGLLMDGQYRWPAVDVSNDRQEAAAAAPAATQPRRRLLLAALTGLYHRGIFHHRSKS</sequence>
<organism evidence="1 2">
    <name type="scientific">Rhodanobacter panaciterrae</name>
    <dbReference type="NCBI Taxonomy" id="490572"/>
    <lineage>
        <taxon>Bacteria</taxon>
        <taxon>Pseudomonadati</taxon>
        <taxon>Pseudomonadota</taxon>
        <taxon>Gammaproteobacteria</taxon>
        <taxon>Lysobacterales</taxon>
        <taxon>Rhodanobacteraceae</taxon>
        <taxon>Rhodanobacter</taxon>
    </lineage>
</organism>
<accession>A0ABQ3A0C3</accession>
<evidence type="ECO:0000313" key="1">
    <source>
        <dbReference type="EMBL" id="GGY30888.1"/>
    </source>
</evidence>
<proteinExistence type="predicted"/>
<gene>
    <name evidence="1" type="ORF">GCM10008098_25680</name>
</gene>
<name>A0ABQ3A0C3_9GAMM</name>
<reference evidence="2" key="1">
    <citation type="journal article" date="2019" name="Int. J. Syst. Evol. Microbiol.">
        <title>The Global Catalogue of Microorganisms (GCM) 10K type strain sequencing project: providing services to taxonomists for standard genome sequencing and annotation.</title>
        <authorList>
            <consortium name="The Broad Institute Genomics Platform"/>
            <consortium name="The Broad Institute Genome Sequencing Center for Infectious Disease"/>
            <person name="Wu L."/>
            <person name="Ma J."/>
        </authorList>
    </citation>
    <scope>NUCLEOTIDE SEQUENCE [LARGE SCALE GENOMIC DNA]</scope>
    <source>
        <strain evidence="2">KCTC 22232</strain>
    </source>
</reference>
<evidence type="ECO:0008006" key="3">
    <source>
        <dbReference type="Google" id="ProtNLM"/>
    </source>
</evidence>
<dbReference type="RefSeq" id="WP_189441598.1">
    <property type="nucleotide sequence ID" value="NZ_BMXT01000002.1"/>
</dbReference>
<protein>
    <recommendedName>
        <fullName evidence="3">Transposase</fullName>
    </recommendedName>
</protein>
<evidence type="ECO:0000313" key="2">
    <source>
        <dbReference type="Proteomes" id="UP000621898"/>
    </source>
</evidence>
<keyword evidence="2" id="KW-1185">Reference proteome</keyword>
<comment type="caution">
    <text evidence="1">The sequence shown here is derived from an EMBL/GenBank/DDBJ whole genome shotgun (WGS) entry which is preliminary data.</text>
</comment>
<dbReference type="Proteomes" id="UP000621898">
    <property type="component" value="Unassembled WGS sequence"/>
</dbReference>